<feature type="domain" description="Putative regulatory protein FmdB zinc ribbon" evidence="2">
    <location>
        <begin position="1"/>
        <end position="43"/>
    </location>
</feature>
<name>A0A1F7RU11_9BACT</name>
<organism evidence="3 4">
    <name type="scientific">Candidatus Schekmanbacteria bacterium RBG_16_38_10</name>
    <dbReference type="NCBI Taxonomy" id="1817879"/>
    <lineage>
        <taxon>Bacteria</taxon>
        <taxon>Candidatus Schekmaniibacteriota</taxon>
    </lineage>
</organism>
<evidence type="ECO:0000313" key="3">
    <source>
        <dbReference type="EMBL" id="OGL44387.1"/>
    </source>
</evidence>
<evidence type="ECO:0000256" key="1">
    <source>
        <dbReference type="SAM" id="MobiDB-lite"/>
    </source>
</evidence>
<dbReference type="NCBIfam" id="TIGR02605">
    <property type="entry name" value="CxxC_CxxC_SSSS"/>
    <property type="match status" value="1"/>
</dbReference>
<protein>
    <submittedName>
        <fullName evidence="3">FmdB family transcriptional regulator</fullName>
    </submittedName>
</protein>
<proteinExistence type="predicted"/>
<accession>A0A1F7RU11</accession>
<dbReference type="PANTHER" id="PTHR34404:SF3">
    <property type="entry name" value="REGULATORY PROTEIN, FMDB FAMILY"/>
    <property type="match status" value="1"/>
</dbReference>
<dbReference type="SMART" id="SM00834">
    <property type="entry name" value="CxxC_CXXC_SSSS"/>
    <property type="match status" value="1"/>
</dbReference>
<dbReference type="Proteomes" id="UP000178797">
    <property type="component" value="Unassembled WGS sequence"/>
</dbReference>
<dbReference type="Gene3D" id="2.20.28.30">
    <property type="entry name" value="RNA polymerase ii, chain L"/>
    <property type="match status" value="1"/>
</dbReference>
<dbReference type="Pfam" id="PF09723">
    <property type="entry name" value="Zn_ribbon_8"/>
    <property type="match status" value="1"/>
</dbReference>
<comment type="caution">
    <text evidence="3">The sequence shown here is derived from an EMBL/GenBank/DDBJ whole genome shotgun (WGS) entry which is preliminary data.</text>
</comment>
<gene>
    <name evidence="3" type="ORF">A2W05_08705</name>
</gene>
<sequence>MPIYEYECKNCGKKMSFLILSQERLKTLECKNCKSKELNRLLSRVATPKSEESRLESLADPSKLAGIDEKDPKSISRWMKQMGKEMGEDAGEDFNDTVDHAMEEAANEDGGQSDDL</sequence>
<dbReference type="PANTHER" id="PTHR34404">
    <property type="entry name" value="REGULATORY PROTEIN, FMDB FAMILY"/>
    <property type="match status" value="1"/>
</dbReference>
<dbReference type="EMBL" id="MGDE01000186">
    <property type="protein sequence ID" value="OGL44387.1"/>
    <property type="molecule type" value="Genomic_DNA"/>
</dbReference>
<dbReference type="AlphaFoldDB" id="A0A1F7RU11"/>
<feature type="region of interest" description="Disordered" evidence="1">
    <location>
        <begin position="46"/>
        <end position="116"/>
    </location>
</feature>
<reference evidence="3 4" key="1">
    <citation type="journal article" date="2016" name="Nat. Commun.">
        <title>Thousands of microbial genomes shed light on interconnected biogeochemical processes in an aquifer system.</title>
        <authorList>
            <person name="Anantharaman K."/>
            <person name="Brown C.T."/>
            <person name="Hug L.A."/>
            <person name="Sharon I."/>
            <person name="Castelle C.J."/>
            <person name="Probst A.J."/>
            <person name="Thomas B.C."/>
            <person name="Singh A."/>
            <person name="Wilkins M.J."/>
            <person name="Karaoz U."/>
            <person name="Brodie E.L."/>
            <person name="Williams K.H."/>
            <person name="Hubbard S.S."/>
            <person name="Banfield J.F."/>
        </authorList>
    </citation>
    <scope>NUCLEOTIDE SEQUENCE [LARGE SCALE GENOMIC DNA]</scope>
</reference>
<evidence type="ECO:0000313" key="4">
    <source>
        <dbReference type="Proteomes" id="UP000178797"/>
    </source>
</evidence>
<evidence type="ECO:0000259" key="2">
    <source>
        <dbReference type="SMART" id="SM00834"/>
    </source>
</evidence>
<dbReference type="InterPro" id="IPR013429">
    <property type="entry name" value="Regulatory_FmdB_Zinc_ribbon"/>
</dbReference>
<feature type="compositionally biased region" description="Acidic residues" evidence="1">
    <location>
        <begin position="105"/>
        <end position="116"/>
    </location>
</feature>